<evidence type="ECO:0000256" key="10">
    <source>
        <dbReference type="ARBA" id="ARBA00022840"/>
    </source>
</evidence>
<dbReference type="GO" id="GO:0005524">
    <property type="term" value="F:ATP binding"/>
    <property type="evidence" value="ECO:0007669"/>
    <property type="project" value="UniProtKB-UniRule"/>
</dbReference>
<keyword evidence="11" id="KW-0460">Magnesium</keyword>
<dbReference type="InterPro" id="IPR044492">
    <property type="entry name" value="P_typ_ATPase_HD_dom"/>
</dbReference>
<dbReference type="PRINTS" id="PR00941">
    <property type="entry name" value="CDATPASE"/>
</dbReference>
<dbReference type="InterPro" id="IPR018303">
    <property type="entry name" value="ATPase_P-typ_P_site"/>
</dbReference>
<dbReference type="SFLD" id="SFLDF00027">
    <property type="entry name" value="p-type_atpase"/>
    <property type="match status" value="1"/>
</dbReference>
<dbReference type="Gene3D" id="3.40.50.1000">
    <property type="entry name" value="HAD superfamily/HAD-like"/>
    <property type="match status" value="1"/>
</dbReference>
<organism evidence="19 20">
    <name type="scientific">Desulforamulus ruminis (strain ATCC 23193 / DSM 2154 / NCIMB 8452 / DL)</name>
    <name type="common">Desulfotomaculum ruminis</name>
    <dbReference type="NCBI Taxonomy" id="696281"/>
    <lineage>
        <taxon>Bacteria</taxon>
        <taxon>Bacillati</taxon>
        <taxon>Bacillota</taxon>
        <taxon>Clostridia</taxon>
        <taxon>Eubacteriales</taxon>
        <taxon>Peptococcaceae</taxon>
        <taxon>Desulforamulus</taxon>
    </lineage>
</organism>
<evidence type="ECO:0000256" key="7">
    <source>
        <dbReference type="ARBA" id="ARBA00022723"/>
    </source>
</evidence>
<dbReference type="InterPro" id="IPR001757">
    <property type="entry name" value="P_typ_ATPase"/>
</dbReference>
<dbReference type="InterPro" id="IPR023299">
    <property type="entry name" value="ATPase_P-typ_cyto_dom_N"/>
</dbReference>
<gene>
    <name evidence="19" type="ordered locus">Desru_2186</name>
</gene>
<dbReference type="RefSeq" id="WP_013842195.1">
    <property type="nucleotide sequence ID" value="NC_015589.1"/>
</dbReference>
<evidence type="ECO:0000256" key="9">
    <source>
        <dbReference type="ARBA" id="ARBA00022833"/>
    </source>
</evidence>
<dbReference type="GO" id="GO:0008551">
    <property type="term" value="F:P-type cadmium transporter activity"/>
    <property type="evidence" value="ECO:0007669"/>
    <property type="project" value="UniProtKB-EC"/>
</dbReference>
<dbReference type="SFLD" id="SFLDG00002">
    <property type="entry name" value="C1.7:_P-type_atpase_like"/>
    <property type="match status" value="1"/>
</dbReference>
<dbReference type="PROSITE" id="PS00154">
    <property type="entry name" value="ATPASE_E1_E2"/>
    <property type="match status" value="1"/>
</dbReference>
<dbReference type="Gene3D" id="3.30.70.100">
    <property type="match status" value="2"/>
</dbReference>
<evidence type="ECO:0000256" key="11">
    <source>
        <dbReference type="ARBA" id="ARBA00022842"/>
    </source>
</evidence>
<dbReference type="CDD" id="cd00371">
    <property type="entry name" value="HMA"/>
    <property type="match status" value="2"/>
</dbReference>
<dbReference type="Pfam" id="PF00702">
    <property type="entry name" value="Hydrolase"/>
    <property type="match status" value="1"/>
</dbReference>
<dbReference type="SFLD" id="SFLDS00003">
    <property type="entry name" value="Haloacid_Dehalogenase"/>
    <property type="match status" value="1"/>
</dbReference>
<feature type="transmembrane region" description="Helical" evidence="17">
    <location>
        <begin position="405"/>
        <end position="425"/>
    </location>
</feature>
<feature type="domain" description="HMA" evidence="18">
    <location>
        <begin position="88"/>
        <end position="157"/>
    </location>
</feature>
<dbReference type="PROSITE" id="PS50846">
    <property type="entry name" value="HMA_2"/>
    <property type="match status" value="2"/>
</dbReference>
<dbReference type="EMBL" id="CP002780">
    <property type="protein sequence ID" value="AEG60435.1"/>
    <property type="molecule type" value="Genomic_DNA"/>
</dbReference>
<dbReference type="STRING" id="696281.Desru_2186"/>
<keyword evidence="14 17" id="KW-0472">Membrane</keyword>
<evidence type="ECO:0000256" key="1">
    <source>
        <dbReference type="ARBA" id="ARBA00004651"/>
    </source>
</evidence>
<evidence type="ECO:0000313" key="20">
    <source>
        <dbReference type="Proteomes" id="UP000009234"/>
    </source>
</evidence>
<keyword evidence="10 17" id="KW-0067">ATP-binding</keyword>
<evidence type="ECO:0000256" key="5">
    <source>
        <dbReference type="ARBA" id="ARBA00022553"/>
    </source>
</evidence>
<feature type="transmembrane region" description="Helical" evidence="17">
    <location>
        <begin position="763"/>
        <end position="782"/>
    </location>
</feature>
<dbReference type="Gene3D" id="3.40.1110.10">
    <property type="entry name" value="Calcium-transporting ATPase, cytoplasmic domain N"/>
    <property type="match status" value="1"/>
</dbReference>
<reference evidence="19 20" key="2">
    <citation type="journal article" date="2012" name="Stand. Genomic Sci.">
        <title>Complete genome sequence of the sulfate-reducing firmicute Desulfotomaculum ruminis type strain (DL(T)).</title>
        <authorList>
            <person name="Spring S."/>
            <person name="Visser M."/>
            <person name="Lu M."/>
            <person name="Copeland A."/>
            <person name="Lapidus A."/>
            <person name="Lucas S."/>
            <person name="Cheng J.F."/>
            <person name="Han C."/>
            <person name="Tapia R."/>
            <person name="Goodwin L.A."/>
            <person name="Pitluck S."/>
            <person name="Ivanova N."/>
            <person name="Land M."/>
            <person name="Hauser L."/>
            <person name="Larimer F."/>
            <person name="Rohde M."/>
            <person name="Goker M."/>
            <person name="Detter J.C."/>
            <person name="Kyrpides N.C."/>
            <person name="Woyke T."/>
            <person name="Schaap P.J."/>
            <person name="Plugge C.M."/>
            <person name="Muyzer G."/>
            <person name="Kuever J."/>
            <person name="Pereira I.A."/>
            <person name="Parshina S.N."/>
            <person name="Bernier-Latmani R."/>
            <person name="Stams A.J."/>
            <person name="Klenk H.P."/>
        </authorList>
    </citation>
    <scope>NUCLEOTIDE SEQUENCE [LARGE SCALE GENOMIC DNA]</scope>
    <source>
        <strain evidence="20">ATCC 23193 / DSM 2154 / NCIB 8452 / DL</strain>
    </source>
</reference>
<keyword evidence="5" id="KW-0597">Phosphoprotein</keyword>
<evidence type="ECO:0000256" key="12">
    <source>
        <dbReference type="ARBA" id="ARBA00022967"/>
    </source>
</evidence>
<dbReference type="SUPFAM" id="SSF56784">
    <property type="entry name" value="HAD-like"/>
    <property type="match status" value="1"/>
</dbReference>
<dbReference type="PRINTS" id="PR00119">
    <property type="entry name" value="CATATPASE"/>
</dbReference>
<dbReference type="eggNOG" id="COG2217">
    <property type="taxonomic scope" value="Bacteria"/>
</dbReference>
<comment type="catalytic activity">
    <reaction evidence="15">
        <text>Zn(2+)(in) + ATP + H2O = Zn(2+)(out) + ADP + phosphate + H(+)</text>
        <dbReference type="Rhea" id="RHEA:20621"/>
        <dbReference type="ChEBI" id="CHEBI:15377"/>
        <dbReference type="ChEBI" id="CHEBI:15378"/>
        <dbReference type="ChEBI" id="CHEBI:29105"/>
        <dbReference type="ChEBI" id="CHEBI:30616"/>
        <dbReference type="ChEBI" id="CHEBI:43474"/>
        <dbReference type="ChEBI" id="CHEBI:456216"/>
        <dbReference type="EC" id="7.2.2.12"/>
    </reaction>
</comment>
<evidence type="ECO:0000256" key="3">
    <source>
        <dbReference type="ARBA" id="ARBA00022475"/>
    </source>
</evidence>
<evidence type="ECO:0000256" key="14">
    <source>
        <dbReference type="ARBA" id="ARBA00023136"/>
    </source>
</evidence>
<reference evidence="20" key="1">
    <citation type="submission" date="2011-05" db="EMBL/GenBank/DDBJ databases">
        <title>Complete sequence of Desulfotomaculum ruminis DSM 2154.</title>
        <authorList>
            <person name="Lucas S."/>
            <person name="Copeland A."/>
            <person name="Lapidus A."/>
            <person name="Cheng J.-F."/>
            <person name="Goodwin L."/>
            <person name="Pitluck S."/>
            <person name="Lu M."/>
            <person name="Detter J.C."/>
            <person name="Han C."/>
            <person name="Tapia R."/>
            <person name="Land M."/>
            <person name="Hauser L."/>
            <person name="Kyrpides N."/>
            <person name="Ivanova N."/>
            <person name="Mikhailova N."/>
            <person name="Pagani I."/>
            <person name="Stams A.J.M."/>
            <person name="Plugge C.M."/>
            <person name="Muyzer G."/>
            <person name="Kuever J."/>
            <person name="Parshina S.N."/>
            <person name="Ivanova A.E."/>
            <person name="Nazina T.N."/>
            <person name="Brambilla E."/>
            <person name="Spring S."/>
            <person name="Klenk H.-P."/>
            <person name="Woyke T."/>
        </authorList>
    </citation>
    <scope>NUCLEOTIDE SEQUENCE [LARGE SCALE GENOMIC DNA]</scope>
    <source>
        <strain evidence="20">ATCC 23193 / DSM 2154 / NCIB 8452 / DL</strain>
    </source>
</reference>
<keyword evidence="13 17" id="KW-1133">Transmembrane helix</keyword>
<keyword evidence="4" id="KW-0104">Cadmium</keyword>
<dbReference type="GO" id="GO:0016887">
    <property type="term" value="F:ATP hydrolysis activity"/>
    <property type="evidence" value="ECO:0007669"/>
    <property type="project" value="InterPro"/>
</dbReference>
<evidence type="ECO:0000256" key="15">
    <source>
        <dbReference type="ARBA" id="ARBA00047308"/>
    </source>
</evidence>
<evidence type="ECO:0000313" key="19">
    <source>
        <dbReference type="EMBL" id="AEG60435.1"/>
    </source>
</evidence>
<evidence type="ECO:0000259" key="18">
    <source>
        <dbReference type="PROSITE" id="PS50846"/>
    </source>
</evidence>
<dbReference type="PANTHER" id="PTHR48085">
    <property type="entry name" value="CADMIUM/ZINC-TRANSPORTING ATPASE HMA2-RELATED"/>
    <property type="match status" value="1"/>
</dbReference>
<feature type="transmembrane region" description="Helical" evidence="17">
    <location>
        <begin position="737"/>
        <end position="757"/>
    </location>
</feature>
<feature type="transmembrane region" description="Helical" evidence="17">
    <location>
        <begin position="437"/>
        <end position="458"/>
    </location>
</feature>
<name>F6DKR0_DESRL</name>
<dbReference type="PANTHER" id="PTHR48085:SF5">
    <property type="entry name" value="CADMIUM_ZINC-TRANSPORTING ATPASE HMA4-RELATED"/>
    <property type="match status" value="1"/>
</dbReference>
<dbReference type="GO" id="GO:0016463">
    <property type="term" value="F:P-type zinc transporter activity"/>
    <property type="evidence" value="ECO:0007669"/>
    <property type="project" value="UniProtKB-EC"/>
</dbReference>
<comment type="subcellular location">
    <subcellularLocation>
        <location evidence="1">Cell membrane</location>
        <topology evidence="1">Multi-pass membrane protein</topology>
    </subcellularLocation>
</comment>
<dbReference type="InterPro" id="IPR051014">
    <property type="entry name" value="Cation_Transport_ATPase_IB"/>
</dbReference>
<proteinExistence type="inferred from homology"/>
<dbReference type="GO" id="GO:0005886">
    <property type="term" value="C:plasma membrane"/>
    <property type="evidence" value="ECO:0007669"/>
    <property type="project" value="UniProtKB-SubCell"/>
</dbReference>
<dbReference type="NCBIfam" id="TIGR01525">
    <property type="entry name" value="ATPase-IB_hvy"/>
    <property type="match status" value="1"/>
</dbReference>
<dbReference type="SUPFAM" id="SSF81653">
    <property type="entry name" value="Calcium ATPase, transduction domain A"/>
    <property type="match status" value="1"/>
</dbReference>
<dbReference type="InterPro" id="IPR023298">
    <property type="entry name" value="ATPase_P-typ_TM_dom_sf"/>
</dbReference>
<comment type="catalytic activity">
    <reaction evidence="16">
        <text>Cd(2+)(in) + ATP + H2O = Cd(2+)(out) + ADP + phosphate + H(+)</text>
        <dbReference type="Rhea" id="RHEA:12132"/>
        <dbReference type="ChEBI" id="CHEBI:15377"/>
        <dbReference type="ChEBI" id="CHEBI:15378"/>
        <dbReference type="ChEBI" id="CHEBI:30616"/>
        <dbReference type="ChEBI" id="CHEBI:43474"/>
        <dbReference type="ChEBI" id="CHEBI:48775"/>
        <dbReference type="ChEBI" id="CHEBI:456216"/>
        <dbReference type="EC" id="7.2.2.21"/>
    </reaction>
</comment>
<dbReference type="Pfam" id="PF00403">
    <property type="entry name" value="HMA"/>
    <property type="match status" value="2"/>
</dbReference>
<dbReference type="NCBIfam" id="TIGR01494">
    <property type="entry name" value="ATPase_P-type"/>
    <property type="match status" value="1"/>
</dbReference>
<dbReference type="FunFam" id="3.40.1110.10:FF:000066">
    <property type="entry name" value="Cadmium-translocating P-type ATPase"/>
    <property type="match status" value="1"/>
</dbReference>
<evidence type="ECO:0000256" key="4">
    <source>
        <dbReference type="ARBA" id="ARBA00022539"/>
    </source>
</evidence>
<dbReference type="FunFam" id="2.70.150.10:FF:000002">
    <property type="entry name" value="Copper-transporting ATPase 1, putative"/>
    <property type="match status" value="1"/>
</dbReference>
<keyword evidence="12" id="KW-1278">Translocase</keyword>
<evidence type="ECO:0000256" key="2">
    <source>
        <dbReference type="ARBA" id="ARBA00006024"/>
    </source>
</evidence>
<keyword evidence="3 17" id="KW-1003">Cell membrane</keyword>
<keyword evidence="20" id="KW-1185">Reference proteome</keyword>
<evidence type="ECO:0000256" key="16">
    <source>
        <dbReference type="ARBA" id="ARBA00049338"/>
    </source>
</evidence>
<evidence type="ECO:0000256" key="8">
    <source>
        <dbReference type="ARBA" id="ARBA00022741"/>
    </source>
</evidence>
<evidence type="ECO:0000256" key="17">
    <source>
        <dbReference type="RuleBase" id="RU362081"/>
    </source>
</evidence>
<keyword evidence="6 17" id="KW-0812">Transmembrane</keyword>
<dbReference type="InterPro" id="IPR023214">
    <property type="entry name" value="HAD_sf"/>
</dbReference>
<evidence type="ECO:0000256" key="6">
    <source>
        <dbReference type="ARBA" id="ARBA00022692"/>
    </source>
</evidence>
<dbReference type="Proteomes" id="UP000009234">
    <property type="component" value="Chromosome"/>
</dbReference>
<dbReference type="SUPFAM" id="SSF81665">
    <property type="entry name" value="Calcium ATPase, transmembrane domain M"/>
    <property type="match status" value="1"/>
</dbReference>
<keyword evidence="8 17" id="KW-0547">Nucleotide-binding</keyword>
<dbReference type="InterPro" id="IPR036412">
    <property type="entry name" value="HAD-like_sf"/>
</dbReference>
<dbReference type="CDD" id="cd07548">
    <property type="entry name" value="P-type_ATPase-Cd_Zn_Co_like"/>
    <property type="match status" value="1"/>
</dbReference>
<evidence type="ECO:0000256" key="13">
    <source>
        <dbReference type="ARBA" id="ARBA00022989"/>
    </source>
</evidence>
<dbReference type="InterPro" id="IPR027256">
    <property type="entry name" value="P-typ_ATPase_IB"/>
</dbReference>
<comment type="similarity">
    <text evidence="2 17">Belongs to the cation transport ATPase (P-type) (TC 3.A.3) family. Type IB subfamily.</text>
</comment>
<dbReference type="InterPro" id="IPR017969">
    <property type="entry name" value="Heavy-metal-associated_CS"/>
</dbReference>
<dbReference type="Pfam" id="PF00122">
    <property type="entry name" value="E1-E2_ATPase"/>
    <property type="match status" value="1"/>
</dbReference>
<dbReference type="InterPro" id="IPR008250">
    <property type="entry name" value="ATPase_P-typ_transduc_dom_A_sf"/>
</dbReference>
<protein>
    <submittedName>
        <fullName evidence="19">Heavy metal translocating P-type ATPase</fullName>
    </submittedName>
</protein>
<dbReference type="KEGG" id="dru:Desru_2186"/>
<dbReference type="InterPro" id="IPR006121">
    <property type="entry name" value="HMA_dom"/>
</dbReference>
<feature type="domain" description="HMA" evidence="18">
    <location>
        <begin position="9"/>
        <end position="78"/>
    </location>
</feature>
<dbReference type="AlphaFoldDB" id="F6DKR0"/>
<dbReference type="NCBIfam" id="TIGR01512">
    <property type="entry name" value="ATPase-IB2_Cd"/>
    <property type="match status" value="1"/>
</dbReference>
<dbReference type="GO" id="GO:0046872">
    <property type="term" value="F:metal ion binding"/>
    <property type="evidence" value="ECO:0007669"/>
    <property type="project" value="UniProtKB-KW"/>
</dbReference>
<sequence>MGLKGMITGAKELVLEGLNCASCAARIEERIKALDGVTDVHVDFTAKKLTLETAGVEDLERVITEVRAIIRQMEPDVVVTEKRVDFSRQKSFLLMGLDCVNCAAKIEQQIKKISGVQSAVVNFPAKKLMVELAHNSPETEIYQQIKQKIDRIEPGVKVEQLSLAEKKMNPREETKAERKGTLRLAAGAALFAAALIFNFTTPVEIVLYGLSYLLVGGEVLLKSARNIARGEVFDENFLMSVATLGAFAIRQFPEAVAVMLFYQVGELFQDYAVNRSRKSIAALMDIRPDSANLKVGDEVKPVPPESVNIGDIIVVKPGEKVPLDGKVIEGKSLVDTSAMTGESMPREVVPGAEVLSGFINKSGLFSVEVSKPFAESTVSKILDLVENAAGKKAPTENFITKFARYYTPVVVFGALAIALLPPLLIPGATFQHWIYRALVVLVIACPCALVISIPLGFFGGIGGASRNGVLIKGGNYLEALNDVKIAVFDKTGTLTQGVFKVTGVVPEEVFSKEKLLEYASFAEAHSSHPIARSIVEAYNRSVDTEKIEDYEEISGHGIKVKVEGEEILAGNSKLMQREGVAYSQDKIIGTVVHLAVNKKYAGYIVISDEVKEDSATVMKRLKEMGVRKLVMLTGDNREVGQAVGRSLGLDEIHAELLPHQKVEQVERLNREKGPKEKLLFAGDGINDAPVLARADIGVAMGGLGSDAAIEAADVVLMTDEPSKLVSAMQIAKRTRGIVWQNIILALVVKGIFLLLGAGGVATMWEAVFADVGVALLAILNAMRVMRFNPV</sequence>
<keyword evidence="7 17" id="KW-0479">Metal-binding</keyword>
<dbReference type="HOGENOM" id="CLU_001771_6_2_9"/>
<accession>F6DKR0</accession>
<dbReference type="PROSITE" id="PS01047">
    <property type="entry name" value="HMA_1"/>
    <property type="match status" value="2"/>
</dbReference>
<dbReference type="InterPro" id="IPR059000">
    <property type="entry name" value="ATPase_P-type_domA"/>
</dbReference>
<dbReference type="Gene3D" id="2.70.150.10">
    <property type="entry name" value="Calcium-transporting ATPase, cytoplasmic transduction domain A"/>
    <property type="match status" value="1"/>
</dbReference>
<keyword evidence="9" id="KW-0862">Zinc</keyword>
<dbReference type="SUPFAM" id="SSF55008">
    <property type="entry name" value="HMA, heavy metal-associated domain"/>
    <property type="match status" value="2"/>
</dbReference>
<dbReference type="InterPro" id="IPR036163">
    <property type="entry name" value="HMA_dom_sf"/>
</dbReference>